<dbReference type="AlphaFoldDB" id="A0AAV3NXA0"/>
<sequence length="163" mass="19318">MSTFEKSVFDDLVSEGQAQRNKKKRYMGPYARHGVEFKQRRLSGWVESVEYDSDSVLGDRHEMSDFDSGHSTFDSDGTIDVNKLTVTTRKKNRYVHFKEKNMKNPRLFRGLVFSSSEQFKEVMKWYSLIRRKDIWLTCNESKRLGAGCQYPCDWQFWLSTDRK</sequence>
<dbReference type="EMBL" id="BAABME010030816">
    <property type="protein sequence ID" value="GAA0143061.1"/>
    <property type="molecule type" value="Genomic_DNA"/>
</dbReference>
<accession>A0AAV3NXA0</accession>
<reference evidence="1 2" key="1">
    <citation type="submission" date="2024-01" db="EMBL/GenBank/DDBJ databases">
        <title>The complete chloroplast genome sequence of Lithospermum erythrorhizon: insights into the phylogenetic relationship among Boraginaceae species and the maternal lineages of purple gromwells.</title>
        <authorList>
            <person name="Okada T."/>
            <person name="Watanabe K."/>
        </authorList>
    </citation>
    <scope>NUCLEOTIDE SEQUENCE [LARGE SCALE GENOMIC DNA]</scope>
</reference>
<gene>
    <name evidence="1" type="ORF">LIER_42750</name>
</gene>
<protein>
    <submittedName>
        <fullName evidence="1">Uncharacterized protein</fullName>
    </submittedName>
</protein>
<evidence type="ECO:0000313" key="1">
    <source>
        <dbReference type="EMBL" id="GAA0143061.1"/>
    </source>
</evidence>
<organism evidence="1 2">
    <name type="scientific">Lithospermum erythrorhizon</name>
    <name type="common">Purple gromwell</name>
    <name type="synonym">Lithospermum officinale var. erythrorhizon</name>
    <dbReference type="NCBI Taxonomy" id="34254"/>
    <lineage>
        <taxon>Eukaryota</taxon>
        <taxon>Viridiplantae</taxon>
        <taxon>Streptophyta</taxon>
        <taxon>Embryophyta</taxon>
        <taxon>Tracheophyta</taxon>
        <taxon>Spermatophyta</taxon>
        <taxon>Magnoliopsida</taxon>
        <taxon>eudicotyledons</taxon>
        <taxon>Gunneridae</taxon>
        <taxon>Pentapetalae</taxon>
        <taxon>asterids</taxon>
        <taxon>lamiids</taxon>
        <taxon>Boraginales</taxon>
        <taxon>Boraginaceae</taxon>
        <taxon>Boraginoideae</taxon>
        <taxon>Lithospermeae</taxon>
        <taxon>Lithospermum</taxon>
    </lineage>
</organism>
<proteinExistence type="predicted"/>
<dbReference type="Proteomes" id="UP001454036">
    <property type="component" value="Unassembled WGS sequence"/>
</dbReference>
<name>A0AAV3NXA0_LITER</name>
<keyword evidence="2" id="KW-1185">Reference proteome</keyword>
<comment type="caution">
    <text evidence="1">The sequence shown here is derived from an EMBL/GenBank/DDBJ whole genome shotgun (WGS) entry which is preliminary data.</text>
</comment>
<evidence type="ECO:0000313" key="2">
    <source>
        <dbReference type="Proteomes" id="UP001454036"/>
    </source>
</evidence>